<evidence type="ECO:0000313" key="5">
    <source>
        <dbReference type="RefSeq" id="XP_056860733.1"/>
    </source>
</evidence>
<dbReference type="OrthoDB" id="687110at2759"/>
<dbReference type="Proteomes" id="UP000504610">
    <property type="component" value="Chromosome 3"/>
</dbReference>
<dbReference type="RefSeq" id="XP_056860733.1">
    <property type="nucleotide sequence ID" value="XM_057004753.1"/>
</dbReference>
<dbReference type="KEGG" id="rsz:130509111"/>
<dbReference type="InterPro" id="IPR007930">
    <property type="entry name" value="DUF724"/>
</dbReference>
<evidence type="ECO:0000256" key="3">
    <source>
        <dbReference type="SAM" id="MobiDB-lite"/>
    </source>
</evidence>
<reference evidence="4" key="1">
    <citation type="journal article" date="2019" name="Database">
        <title>The radish genome database (RadishGD): an integrated information resource for radish genomics.</title>
        <authorList>
            <person name="Yu H.J."/>
            <person name="Baek S."/>
            <person name="Lee Y.J."/>
            <person name="Cho A."/>
            <person name="Mun J.H."/>
        </authorList>
    </citation>
    <scope>NUCLEOTIDE SEQUENCE [LARGE SCALE GENOMIC DNA]</scope>
    <source>
        <strain evidence="4">cv. WK10039</strain>
    </source>
</reference>
<dbReference type="AlphaFoldDB" id="A0A9W3DBF6"/>
<feature type="compositionally biased region" description="Basic and acidic residues" evidence="3">
    <location>
        <begin position="9"/>
        <end position="21"/>
    </location>
</feature>
<organism evidence="4 5">
    <name type="scientific">Raphanus sativus</name>
    <name type="common">Radish</name>
    <name type="synonym">Raphanus raphanistrum var. sativus</name>
    <dbReference type="NCBI Taxonomy" id="3726"/>
    <lineage>
        <taxon>Eukaryota</taxon>
        <taxon>Viridiplantae</taxon>
        <taxon>Streptophyta</taxon>
        <taxon>Embryophyta</taxon>
        <taxon>Tracheophyta</taxon>
        <taxon>Spermatophyta</taxon>
        <taxon>Magnoliopsida</taxon>
        <taxon>eudicotyledons</taxon>
        <taxon>Gunneridae</taxon>
        <taxon>Pentapetalae</taxon>
        <taxon>rosids</taxon>
        <taxon>malvids</taxon>
        <taxon>Brassicales</taxon>
        <taxon>Brassicaceae</taxon>
        <taxon>Brassiceae</taxon>
        <taxon>Raphanus</taxon>
    </lineage>
</organism>
<name>A0A9W3DBF6_RAPSA</name>
<evidence type="ECO:0000313" key="4">
    <source>
        <dbReference type="Proteomes" id="UP000504610"/>
    </source>
</evidence>
<keyword evidence="4" id="KW-1185">Reference proteome</keyword>
<dbReference type="GeneID" id="130509111"/>
<accession>A0A9W3DBF6</accession>
<dbReference type="Pfam" id="PF05266">
    <property type="entry name" value="DUF724"/>
    <property type="match status" value="1"/>
</dbReference>
<gene>
    <name evidence="5" type="primary">LOC130509111</name>
</gene>
<proteinExistence type="predicted"/>
<keyword evidence="2" id="KW-0341">Growth regulation</keyword>
<keyword evidence="1" id="KW-0813">Transport</keyword>
<reference evidence="5" key="2">
    <citation type="submission" date="2025-08" db="UniProtKB">
        <authorList>
            <consortium name="RefSeq"/>
        </authorList>
    </citation>
    <scope>IDENTIFICATION</scope>
    <source>
        <tissue evidence="5">Leaf</tissue>
    </source>
</reference>
<evidence type="ECO:0000256" key="2">
    <source>
        <dbReference type="ARBA" id="ARBA00022604"/>
    </source>
</evidence>
<feature type="region of interest" description="Disordered" evidence="3">
    <location>
        <begin position="1"/>
        <end position="21"/>
    </location>
</feature>
<protein>
    <submittedName>
        <fullName evidence="5">DUF724 domain-containing protein 5-like isoform X1</fullName>
    </submittedName>
</protein>
<sequence length="94" mass="10727">MVIVSSKNTIKEETSGDEESKALCRREIEWESASQTPRSMPNSVVETPKTKETAMVLPFVKKSPCWKVFESMEILKAVEQRPHFSHSVYISVHC</sequence>
<evidence type="ECO:0000256" key="1">
    <source>
        <dbReference type="ARBA" id="ARBA00022448"/>
    </source>
</evidence>